<evidence type="ECO:0000256" key="3">
    <source>
        <dbReference type="ARBA" id="ARBA00022630"/>
    </source>
</evidence>
<dbReference type="SUPFAM" id="SSF51905">
    <property type="entry name" value="FAD/NAD(P)-binding domain"/>
    <property type="match status" value="1"/>
</dbReference>
<dbReference type="STRING" id="357750.A0A2S6CIV5"/>
<accession>A0A2S6CIV5</accession>
<gene>
    <name evidence="7" type="ORF">CBER1_01149</name>
</gene>
<evidence type="ECO:0000313" key="8">
    <source>
        <dbReference type="Proteomes" id="UP000237631"/>
    </source>
</evidence>
<dbReference type="PANTHER" id="PTHR10961">
    <property type="entry name" value="PEROXISOMAL SARCOSINE OXIDASE"/>
    <property type="match status" value="1"/>
</dbReference>
<keyword evidence="4" id="KW-0274">FAD</keyword>
<dbReference type="EMBL" id="PNEN01000366">
    <property type="protein sequence ID" value="PPJ59633.1"/>
    <property type="molecule type" value="Genomic_DNA"/>
</dbReference>
<evidence type="ECO:0000256" key="5">
    <source>
        <dbReference type="ARBA" id="ARBA00023002"/>
    </source>
</evidence>
<keyword evidence="5" id="KW-0560">Oxidoreductase</keyword>
<evidence type="ECO:0000256" key="4">
    <source>
        <dbReference type="ARBA" id="ARBA00022827"/>
    </source>
</evidence>
<evidence type="ECO:0000256" key="2">
    <source>
        <dbReference type="ARBA" id="ARBA00010989"/>
    </source>
</evidence>
<organism evidence="7 8">
    <name type="scientific">Cercospora berteroae</name>
    <dbReference type="NCBI Taxonomy" id="357750"/>
    <lineage>
        <taxon>Eukaryota</taxon>
        <taxon>Fungi</taxon>
        <taxon>Dikarya</taxon>
        <taxon>Ascomycota</taxon>
        <taxon>Pezizomycotina</taxon>
        <taxon>Dothideomycetes</taxon>
        <taxon>Dothideomycetidae</taxon>
        <taxon>Mycosphaerellales</taxon>
        <taxon>Mycosphaerellaceae</taxon>
        <taxon>Cercospora</taxon>
    </lineage>
</organism>
<keyword evidence="3" id="KW-0285">Flavoprotein</keyword>
<protein>
    <recommendedName>
        <fullName evidence="6">FAD dependent oxidoreductase domain-containing protein</fullName>
    </recommendedName>
</protein>
<dbReference type="GO" id="GO:0050660">
    <property type="term" value="F:flavin adenine dinucleotide binding"/>
    <property type="evidence" value="ECO:0007669"/>
    <property type="project" value="InterPro"/>
</dbReference>
<sequence>MATSQEEKTILIVGAGVFGASTAYHLASQLQDASRITVIDQTPPSPDPAASTDINKIIRADYSSAFYANLAYEAMTAWA</sequence>
<comment type="similarity">
    <text evidence="2">Belongs to the MSOX/MTOX family.</text>
</comment>
<dbReference type="AlphaFoldDB" id="A0A2S6CIV5"/>
<dbReference type="InterPro" id="IPR036188">
    <property type="entry name" value="FAD/NAD-bd_sf"/>
</dbReference>
<dbReference type="InterPro" id="IPR006076">
    <property type="entry name" value="FAD-dep_OxRdtase"/>
</dbReference>
<reference evidence="8" key="1">
    <citation type="journal article" date="2017" name="bioRxiv">
        <title>Conservation of a gene cluster reveals novel cercosporin biosynthetic mechanisms and extends production to the genus Colletotrichum.</title>
        <authorList>
            <person name="de Jonge R."/>
            <person name="Ebert M.K."/>
            <person name="Huitt-Roehl C.R."/>
            <person name="Pal P."/>
            <person name="Suttle J.C."/>
            <person name="Spanner R.E."/>
            <person name="Neubauer J.D."/>
            <person name="Jurick W.M.II."/>
            <person name="Stott K.A."/>
            <person name="Secor G.A."/>
            <person name="Thomma B.P.H.J."/>
            <person name="Van de Peer Y."/>
            <person name="Townsend C.A."/>
            <person name="Bolton M.D."/>
        </authorList>
    </citation>
    <scope>NUCLEOTIDE SEQUENCE [LARGE SCALE GENOMIC DNA]</scope>
    <source>
        <strain evidence="8">CBS538.71</strain>
    </source>
</reference>
<comment type="caution">
    <text evidence="7">The sequence shown here is derived from an EMBL/GenBank/DDBJ whole genome shotgun (WGS) entry which is preliminary data.</text>
</comment>
<name>A0A2S6CIV5_9PEZI</name>
<dbReference type="InterPro" id="IPR045170">
    <property type="entry name" value="MTOX"/>
</dbReference>
<dbReference type="GO" id="GO:0008115">
    <property type="term" value="F:sarcosine oxidase activity"/>
    <property type="evidence" value="ECO:0007669"/>
    <property type="project" value="TreeGrafter"/>
</dbReference>
<evidence type="ECO:0000259" key="6">
    <source>
        <dbReference type="Pfam" id="PF01266"/>
    </source>
</evidence>
<dbReference type="OrthoDB" id="2219495at2759"/>
<keyword evidence="8" id="KW-1185">Reference proteome</keyword>
<evidence type="ECO:0000313" key="7">
    <source>
        <dbReference type="EMBL" id="PPJ59633.1"/>
    </source>
</evidence>
<dbReference type="GO" id="GO:0051698">
    <property type="term" value="F:saccharopine oxidase activity"/>
    <property type="evidence" value="ECO:0007669"/>
    <property type="project" value="TreeGrafter"/>
</dbReference>
<evidence type="ECO:0000256" key="1">
    <source>
        <dbReference type="ARBA" id="ARBA00001974"/>
    </source>
</evidence>
<dbReference type="PANTHER" id="PTHR10961:SF37">
    <property type="entry name" value="FAD DEPENDENT OXIDOREDUCTASE DOMAIN-CONTAINING PROTEIN"/>
    <property type="match status" value="1"/>
</dbReference>
<dbReference type="Gene3D" id="3.50.50.60">
    <property type="entry name" value="FAD/NAD(P)-binding domain"/>
    <property type="match status" value="1"/>
</dbReference>
<dbReference type="Pfam" id="PF01266">
    <property type="entry name" value="DAO"/>
    <property type="match status" value="1"/>
</dbReference>
<feature type="domain" description="FAD dependent oxidoreductase" evidence="6">
    <location>
        <begin position="10"/>
        <end position="78"/>
    </location>
</feature>
<dbReference type="Proteomes" id="UP000237631">
    <property type="component" value="Unassembled WGS sequence"/>
</dbReference>
<proteinExistence type="inferred from homology"/>
<comment type="cofactor">
    <cofactor evidence="1">
        <name>FAD</name>
        <dbReference type="ChEBI" id="CHEBI:57692"/>
    </cofactor>
</comment>